<sequence length="283" mass="32303">MWKLSLPDDNGRLDELSTALTYKNGSPKYTLLQGEQDELEQIYDFYHENRGLPHIFLEGERISAGTKDALKACYAEVQEKGRLSDLRARLFLNAKKCPLCGIEATTDLDHYLPESKYHCLSIYARNLIPTCHKCNNKKRTAVARDGVGFLHLYYFEEPTVVFFIANTVMNNSALSISFSIEQVPEFSQDVYDSLCFQIERINLNDRLVAEANDFLGSMFVSFEMTFDASGKEGLRALLKRTRDNYTQRFGLNHWKRALIDSLSMNEEFLNGGFKTALGTPVED</sequence>
<evidence type="ECO:0000313" key="1">
    <source>
        <dbReference type="EMBL" id="MBK4716445.1"/>
    </source>
</evidence>
<comment type="caution">
    <text evidence="1">The sequence shown here is derived from an EMBL/GenBank/DDBJ whole genome shotgun (WGS) entry which is preliminary data.</text>
</comment>
<keyword evidence="1" id="KW-0378">Hydrolase</keyword>
<dbReference type="Gene3D" id="1.10.30.50">
    <property type="match status" value="1"/>
</dbReference>
<organism evidence="1 2">
    <name type="scientific">Tenebrionibacter intestinalis</name>
    <dbReference type="NCBI Taxonomy" id="2799638"/>
    <lineage>
        <taxon>Bacteria</taxon>
        <taxon>Pseudomonadati</taxon>
        <taxon>Pseudomonadota</taxon>
        <taxon>Gammaproteobacteria</taxon>
        <taxon>Enterobacterales</taxon>
        <taxon>Enterobacteriaceae</taxon>
        <taxon>Tenebrionibacter/Tenebrionicola group</taxon>
        <taxon>Tenebrionibacter</taxon>
    </lineage>
</organism>
<name>A0A8K0XXC4_9ENTR</name>
<reference evidence="1" key="1">
    <citation type="submission" date="2021-01" db="EMBL/GenBank/DDBJ databases">
        <title>Intestinitalea alba gen. nov., sp. nov., a novel genus of the family Enterobacteriaceae, isolated from the gut of the plastic-eating mealworm Tenebrio molitor L.</title>
        <authorList>
            <person name="Yang Y."/>
        </authorList>
    </citation>
    <scope>NUCLEOTIDE SEQUENCE</scope>
    <source>
        <strain evidence="1">BIT-L3</strain>
    </source>
</reference>
<dbReference type="EMBL" id="JAEPBH010000039">
    <property type="protein sequence ID" value="MBK4716445.1"/>
    <property type="molecule type" value="Genomic_DNA"/>
</dbReference>
<dbReference type="InterPro" id="IPR003615">
    <property type="entry name" value="HNH_nuc"/>
</dbReference>
<accession>A0A8K0XXC4</accession>
<dbReference type="CDD" id="cd00085">
    <property type="entry name" value="HNHc"/>
    <property type="match status" value="1"/>
</dbReference>
<proteinExistence type="predicted"/>
<evidence type="ECO:0000313" key="2">
    <source>
        <dbReference type="Proteomes" id="UP000659047"/>
    </source>
</evidence>
<keyword evidence="1" id="KW-0255">Endonuclease</keyword>
<dbReference type="GO" id="GO:0004519">
    <property type="term" value="F:endonuclease activity"/>
    <property type="evidence" value="ECO:0007669"/>
    <property type="project" value="UniProtKB-KW"/>
</dbReference>
<keyword evidence="1" id="KW-0540">Nuclease</keyword>
<dbReference type="RefSeq" id="WP_162790951.1">
    <property type="nucleotide sequence ID" value="NZ_JAEPBH010000039.1"/>
</dbReference>
<protein>
    <submittedName>
        <fullName evidence="1">HNH endonuclease</fullName>
    </submittedName>
</protein>
<gene>
    <name evidence="1" type="ORF">JJB97_14135</name>
</gene>
<dbReference type="Proteomes" id="UP000659047">
    <property type="component" value="Unassembled WGS sequence"/>
</dbReference>
<keyword evidence="2" id="KW-1185">Reference proteome</keyword>
<dbReference type="AlphaFoldDB" id="A0A8K0XXC4"/>